<dbReference type="PANTHER" id="PTHR22754:SF32">
    <property type="entry name" value="DISCO-INTERACTING PROTEIN 2"/>
    <property type="match status" value="1"/>
</dbReference>
<dbReference type="InterPro" id="IPR040097">
    <property type="entry name" value="FAAL/FAAC"/>
</dbReference>
<dbReference type="InterPro" id="IPR000873">
    <property type="entry name" value="AMP-dep_synth/lig_dom"/>
</dbReference>
<dbReference type="AlphaFoldDB" id="B9Z0W3"/>
<dbReference type="EMBL" id="ACIS01000002">
    <property type="protein sequence ID" value="EEG09719.1"/>
    <property type="molecule type" value="Genomic_DNA"/>
</dbReference>
<dbReference type="PROSITE" id="PS50075">
    <property type="entry name" value="CARRIER"/>
    <property type="match status" value="1"/>
</dbReference>
<keyword evidence="2 5" id="KW-0436">Ligase</keyword>
<dbReference type="FunFam" id="3.40.50.12780:FF:000013">
    <property type="entry name" value="Long-chain-fatty-acid--AMP ligase FadD32"/>
    <property type="match status" value="1"/>
</dbReference>
<protein>
    <submittedName>
        <fullName evidence="5">AMP-dependent synthetase and ligase</fullName>
    </submittedName>
</protein>
<evidence type="ECO:0000256" key="2">
    <source>
        <dbReference type="ARBA" id="ARBA00022598"/>
    </source>
</evidence>
<dbReference type="InterPro" id="IPR020845">
    <property type="entry name" value="AMP-binding_CS"/>
</dbReference>
<dbReference type="InterPro" id="IPR036736">
    <property type="entry name" value="ACP-like_sf"/>
</dbReference>
<name>B9Z0W3_9NEIS</name>
<dbReference type="SUPFAM" id="SSF56801">
    <property type="entry name" value="Acetyl-CoA synthetase-like"/>
    <property type="match status" value="1"/>
</dbReference>
<dbReference type="eggNOG" id="COG0204">
    <property type="taxonomic scope" value="Bacteria"/>
</dbReference>
<dbReference type="eggNOG" id="COG0236">
    <property type="taxonomic scope" value="Bacteria"/>
</dbReference>
<dbReference type="GO" id="GO:0006633">
    <property type="term" value="P:fatty acid biosynthetic process"/>
    <property type="evidence" value="ECO:0007669"/>
    <property type="project" value="TreeGrafter"/>
</dbReference>
<evidence type="ECO:0000256" key="1">
    <source>
        <dbReference type="ARBA" id="ARBA00006432"/>
    </source>
</evidence>
<keyword evidence="3" id="KW-0812">Transmembrane</keyword>
<keyword evidence="6" id="KW-1185">Reference proteome</keyword>
<evidence type="ECO:0000313" key="5">
    <source>
        <dbReference type="EMBL" id="EEG09719.1"/>
    </source>
</evidence>
<sequence length="914" mass="98640">MQVIRALEREVHPAHPAGVTLDSTLEGELGFDSLTRVELVQRLNQAFAVQLPDEALSHTETVRDLLPYLAQPGRAEAPPALMPLRQGSAIEPPRHADTLAEALLWHVERQPERVHVLLYGEQQTLHPIRYRELFEAGRAIAGGLAARGVTPGETIALMLPTGLGYLASFIGVMLAGGIPVPIYPPTRLSQLDEHLRRHARILNNAAVVLMITTQQAKPVATLLRANVASLAGAVTTEELAGETDRRPFQGTSSELAFLQYTSGSTGDPKGVMLSHANLLANIRAMGQVIGITAEDVGVSWLPLYHDMGLIGAWLGSLYHGCPLVLLPTLSFLAQPARWLQAVSRHHATLSGAPNFAYELCARKTADSELQGLDLSHWRFAFNGAEPVSPATLERFAARFAPCGFQRTALTPVYGLAESTVALAFPPLGRGPLIDLIAAEPFATSGQALPAQDDHAALRIPSCGRPLPNHEIRIVGEDGSELPERQVGRLEFRGPSATRGYYHNPTASTALFHDGWLDSGDNAYMAEGEVYLTGRVKDLIIRAGRNFYPYDLEEAIGNLPGIRKGCVAVFASADPHQGSERLVVLAETREQGSAAREQLHQLIRQTAADVVGVPLDEIVLAPPHTVLKTSSGKIRRQACRAAYEQGMVDHPSADSPWRQSLRLWRESGLARGVIALRQLAAWCYGVYAWAVLLALALPAGGLTILLQRQALGRRLVRAAARLGLILSRLPVRVQGLERLPSQPHVLLLNHASYLDVLLLTALLPAVPGYTYTAKRELSANPLLRALLSGLGTCFIERTDIRQSQHDLDAMVGALQAGQNLLIFPEGTFTRAAGLRPFHLGGFLAAGQAHVPVVLAGLRGTRIALRDGTWLPRRAPIEFEVGPSKLPSGPDWAAAAALSRSVRPVLAALSGEHDAA</sequence>
<proteinExistence type="inferred from homology"/>
<reference evidence="5 6" key="1">
    <citation type="submission" date="2009-02" db="EMBL/GenBank/DDBJ databases">
        <title>Sequencing of the draft genome and assembly of Lutiella nitroferrum 2002.</title>
        <authorList>
            <consortium name="US DOE Joint Genome Institute (JGI-PGF)"/>
            <person name="Lucas S."/>
            <person name="Copeland A."/>
            <person name="Lapidus A."/>
            <person name="Glavina del Rio T."/>
            <person name="Tice H."/>
            <person name="Bruce D."/>
            <person name="Goodwin L."/>
            <person name="Pitluck S."/>
            <person name="Larimer F."/>
            <person name="Land M.L."/>
            <person name="Hauser L."/>
            <person name="Coates J.D."/>
        </authorList>
    </citation>
    <scope>NUCLEOTIDE SEQUENCE [LARGE SCALE GENOMIC DNA]</scope>
    <source>
        <strain evidence="5 6">2002</strain>
    </source>
</reference>
<dbReference type="InterPro" id="IPR042099">
    <property type="entry name" value="ANL_N_sf"/>
</dbReference>
<dbReference type="CDD" id="cd05931">
    <property type="entry name" value="FAAL"/>
    <property type="match status" value="1"/>
</dbReference>
<evidence type="ECO:0000256" key="3">
    <source>
        <dbReference type="SAM" id="Phobius"/>
    </source>
</evidence>
<dbReference type="SMART" id="SM00563">
    <property type="entry name" value="PlsC"/>
    <property type="match status" value="1"/>
</dbReference>
<dbReference type="InterPro" id="IPR009081">
    <property type="entry name" value="PP-bd_ACP"/>
</dbReference>
<comment type="similarity">
    <text evidence="1">Belongs to the ATP-dependent AMP-binding enzyme family.</text>
</comment>
<organism evidence="5 6">
    <name type="scientific">Pseudogulbenkiania ferrooxidans 2002</name>
    <dbReference type="NCBI Taxonomy" id="279714"/>
    <lineage>
        <taxon>Bacteria</taxon>
        <taxon>Pseudomonadati</taxon>
        <taxon>Pseudomonadota</taxon>
        <taxon>Betaproteobacteria</taxon>
        <taxon>Neisseriales</taxon>
        <taxon>Chromobacteriaceae</taxon>
        <taxon>Pseudogulbenkiania</taxon>
    </lineage>
</organism>
<feature type="transmembrane region" description="Helical" evidence="3">
    <location>
        <begin position="685"/>
        <end position="705"/>
    </location>
</feature>
<dbReference type="GO" id="GO:0005886">
    <property type="term" value="C:plasma membrane"/>
    <property type="evidence" value="ECO:0007669"/>
    <property type="project" value="TreeGrafter"/>
</dbReference>
<dbReference type="Gene3D" id="3.30.300.30">
    <property type="match status" value="1"/>
</dbReference>
<dbReference type="Pfam" id="PF00501">
    <property type="entry name" value="AMP-binding"/>
    <property type="match status" value="1"/>
</dbReference>
<dbReference type="SUPFAM" id="SSF69593">
    <property type="entry name" value="Glycerol-3-phosphate (1)-acyltransferase"/>
    <property type="match status" value="1"/>
</dbReference>
<dbReference type="Pfam" id="PF01553">
    <property type="entry name" value="Acyltransferase"/>
    <property type="match status" value="1"/>
</dbReference>
<evidence type="ECO:0000259" key="4">
    <source>
        <dbReference type="PROSITE" id="PS50075"/>
    </source>
</evidence>
<dbReference type="InterPro" id="IPR002123">
    <property type="entry name" value="Plipid/glycerol_acylTrfase"/>
</dbReference>
<keyword evidence="3" id="KW-1133">Transmembrane helix</keyword>
<accession>B9Z0W3</accession>
<dbReference type="InterPro" id="IPR045851">
    <property type="entry name" value="AMP-bd_C_sf"/>
</dbReference>
<dbReference type="eggNOG" id="COG0318">
    <property type="taxonomic scope" value="Bacteria"/>
</dbReference>
<dbReference type="GO" id="GO:0071766">
    <property type="term" value="P:Actinobacterium-type cell wall biogenesis"/>
    <property type="evidence" value="ECO:0007669"/>
    <property type="project" value="UniProtKB-ARBA"/>
</dbReference>
<keyword evidence="3" id="KW-0472">Membrane</keyword>
<dbReference type="PROSITE" id="PS00455">
    <property type="entry name" value="AMP_BINDING"/>
    <property type="match status" value="1"/>
</dbReference>
<feature type="domain" description="Carrier" evidence="4">
    <location>
        <begin position="1"/>
        <end position="73"/>
    </location>
</feature>
<dbReference type="SUPFAM" id="SSF47336">
    <property type="entry name" value="ACP-like"/>
    <property type="match status" value="1"/>
</dbReference>
<evidence type="ECO:0000313" key="6">
    <source>
        <dbReference type="Proteomes" id="UP000003165"/>
    </source>
</evidence>
<dbReference type="GO" id="GO:0070566">
    <property type="term" value="F:adenylyltransferase activity"/>
    <property type="evidence" value="ECO:0007669"/>
    <property type="project" value="TreeGrafter"/>
</dbReference>
<dbReference type="CDD" id="cd07989">
    <property type="entry name" value="LPLAT_AGPAT-like"/>
    <property type="match status" value="1"/>
</dbReference>
<dbReference type="Gene3D" id="1.10.1200.10">
    <property type="entry name" value="ACP-like"/>
    <property type="match status" value="1"/>
</dbReference>
<dbReference type="Gene3D" id="3.40.50.12780">
    <property type="entry name" value="N-terminal domain of ligase-like"/>
    <property type="match status" value="1"/>
</dbReference>
<dbReference type="PANTHER" id="PTHR22754">
    <property type="entry name" value="DISCO-INTERACTING PROTEIN 2 DIP2 -RELATED"/>
    <property type="match status" value="1"/>
</dbReference>
<gene>
    <name evidence="5" type="ORF">FuraDRAFT_0735</name>
</gene>
<dbReference type="GO" id="GO:0016874">
    <property type="term" value="F:ligase activity"/>
    <property type="evidence" value="ECO:0007669"/>
    <property type="project" value="UniProtKB-KW"/>
</dbReference>
<comment type="caution">
    <text evidence="5">The sequence shown here is derived from an EMBL/GenBank/DDBJ whole genome shotgun (WGS) entry which is preliminary data.</text>
</comment>
<dbReference type="GO" id="GO:0016746">
    <property type="term" value="F:acyltransferase activity"/>
    <property type="evidence" value="ECO:0007669"/>
    <property type="project" value="InterPro"/>
</dbReference>
<dbReference type="Proteomes" id="UP000003165">
    <property type="component" value="Unassembled WGS sequence"/>
</dbReference>
<dbReference type="Pfam" id="PF00550">
    <property type="entry name" value="PP-binding"/>
    <property type="match status" value="1"/>
</dbReference>